<dbReference type="InterPro" id="IPR036732">
    <property type="entry name" value="AFP_Neu5c_C_sf"/>
</dbReference>
<dbReference type="InterPro" id="IPR051690">
    <property type="entry name" value="PseI-like"/>
</dbReference>
<evidence type="ECO:0000313" key="4">
    <source>
        <dbReference type="EMBL" id="AKN88916.1"/>
    </source>
</evidence>
<evidence type="ECO:0000256" key="2">
    <source>
        <dbReference type="PIRSR" id="PIRSR620023-2"/>
    </source>
</evidence>
<evidence type="ECO:0000313" key="7">
    <source>
        <dbReference type="Proteomes" id="UP000774689"/>
    </source>
</evidence>
<dbReference type="GO" id="GO:0016051">
    <property type="term" value="P:carbohydrate biosynthetic process"/>
    <property type="evidence" value="ECO:0007669"/>
    <property type="project" value="InterPro"/>
</dbReference>
<dbReference type="Gene3D" id="3.90.1210.10">
    <property type="entry name" value="Antifreeze-like/N-acetylneuraminic acid synthase C-terminal domain"/>
    <property type="match status" value="1"/>
</dbReference>
<dbReference type="PANTHER" id="PTHR42966">
    <property type="entry name" value="N-ACETYLNEURAMINATE SYNTHASE"/>
    <property type="match status" value="1"/>
</dbReference>
<dbReference type="CDD" id="cd11615">
    <property type="entry name" value="SAF_NeuB_like"/>
    <property type="match status" value="1"/>
</dbReference>
<gene>
    <name evidence="5" type="primary">pseI</name>
    <name evidence="5" type="ORF">CHQ83_08730</name>
    <name evidence="4" type="ORF">FNO190_1250</name>
</gene>
<dbReference type="PANTHER" id="PTHR42966:SF2">
    <property type="entry name" value="PSEUDAMINIC ACID SYNTHASE"/>
    <property type="match status" value="1"/>
</dbReference>
<dbReference type="InterPro" id="IPR013785">
    <property type="entry name" value="Aldolase_TIM"/>
</dbReference>
<dbReference type="Pfam" id="PF08666">
    <property type="entry name" value="SAF"/>
    <property type="match status" value="1"/>
</dbReference>
<dbReference type="InterPro" id="IPR057736">
    <property type="entry name" value="SAF_PseI/NeuA/NeuB"/>
</dbReference>
<dbReference type="InterPro" id="IPR006190">
    <property type="entry name" value="SAF_AFP_Neu5Ac"/>
</dbReference>
<dbReference type="Gene3D" id="3.20.20.70">
    <property type="entry name" value="Aldolase class I"/>
    <property type="match status" value="1"/>
</dbReference>
<feature type="binding site" evidence="2">
    <location>
        <position position="147"/>
    </location>
    <ligand>
        <name>substrate</name>
    </ligand>
</feature>
<dbReference type="PROSITE" id="PS50844">
    <property type="entry name" value="AFP_LIKE"/>
    <property type="match status" value="1"/>
</dbReference>
<evidence type="ECO:0000313" key="6">
    <source>
        <dbReference type="Proteomes" id="UP000035930"/>
    </source>
</evidence>
<reference evidence="6" key="1">
    <citation type="submission" date="2015-02" db="EMBL/GenBank/DDBJ databases">
        <title>Complete genome sequence of Francisella noatunensis subsp. orientalis FNO190 isolated from farm-raised Nile tilapia in Brazil.</title>
        <authorList>
            <person name="Figueiredo H.C.P."/>
            <person name="Leal C.A.G."/>
            <person name="Pereira F.L."/>
            <person name="Soares S.C."/>
            <person name="Goncalves L.A."/>
            <person name="Dorella F.A."/>
            <person name="Carvalho A.F."/>
            <person name="Azevedo V.A.C."/>
        </authorList>
    </citation>
    <scope>NUCLEOTIDE SEQUENCE [LARGE SCALE GENOMIC DNA]</scope>
    <source>
        <strain evidence="6">FNO190</strain>
    </source>
</reference>
<feature type="binding site" evidence="2">
    <location>
        <position position="247"/>
    </location>
    <ligand>
        <name>substrate</name>
    </ligand>
</feature>
<protein>
    <submittedName>
        <fullName evidence="4">N-acetylneuraminate synthase</fullName>
    </submittedName>
    <submittedName>
        <fullName evidence="5">Pseudaminic acid synthase</fullName>
        <ecNumber evidence="5">2.5.1.97</ecNumber>
    </submittedName>
</protein>
<name>A0AAW9YTW7_9GAMM</name>
<dbReference type="EC" id="2.5.1.97" evidence="5"/>
<evidence type="ECO:0000259" key="3">
    <source>
        <dbReference type="PROSITE" id="PS50844"/>
    </source>
</evidence>
<dbReference type="EMBL" id="CP011923">
    <property type="protein sequence ID" value="AKN88916.1"/>
    <property type="molecule type" value="Genomic_DNA"/>
</dbReference>
<dbReference type="Proteomes" id="UP000035930">
    <property type="component" value="Chromosome"/>
</dbReference>
<dbReference type="GeneID" id="56109052"/>
<sequence>MKAIIRADSSSSIGTGHIMRDLVLATQFDDVTFVTRDLPGNISFKIIESGYSVEIIRDNSLLEFIKVVEKLNPNIVILDSYNLDYDFERAFKEKYSYIELMVLDDTYERHYCDILLNHNISADENKYKCLVPEYCEMRCGSKYTLLRQEFYDYKNKSKPKNIIPKVFVAMGGADHSNKNIEILRAISEVGGIEVNLVTTIANKNLEQLVDYCKDKNWVNLHINSTKMARLMHESDFAIVTPSVTVNEVCFLNLPLIAIKTAENHQDIFEYLSINSHYVLNKYDSNSLKRYIKVHKENVVVGCELYDFVDISRQESLKILSWRNHQLVRSNMYNTDIISDDDHLSFVKSLSGHQEKKYFIVKKNSEDIGANAIKLQTYSADTLTLNSEREDFIIKGGTLWDSQKLYDLYKEAYLPWEWHEELFRYAREIGIDIFSSPFDKSAVDFLEQFNPSAYKIASFEITDYGLIRYVVSKGKPIIISTGIATIDEIQDAVNICREAGNNDIVLLKCTSSYPAPLEDANLATIPNLANTFGVVAGFSDHTLGITAPVVATTLGARVIEKHFILDKSIGGPDADFSLDKDEFANMISEVRNAEKLYGKVDYTLTEKKKKSRQFARSLYVAKDIKKGEIFTEENIRSVRPGYGMHPKYLNDILGETAEKDYAFGDRFLNMLASDI</sequence>
<dbReference type="SUPFAM" id="SSF51269">
    <property type="entry name" value="AFP III-like domain"/>
    <property type="match status" value="1"/>
</dbReference>
<dbReference type="Proteomes" id="UP000774689">
    <property type="component" value="Unassembled WGS sequence"/>
</dbReference>
<dbReference type="SUPFAM" id="SSF51569">
    <property type="entry name" value="Aldolase"/>
    <property type="match status" value="1"/>
</dbReference>
<dbReference type="InterPro" id="IPR020023">
    <property type="entry name" value="PseG"/>
</dbReference>
<dbReference type="Pfam" id="PF03102">
    <property type="entry name" value="NeuB"/>
    <property type="match status" value="1"/>
</dbReference>
<dbReference type="NCBIfam" id="TIGR03590">
    <property type="entry name" value="PseG"/>
    <property type="match status" value="1"/>
</dbReference>
<keyword evidence="6" id="KW-1185">Reference proteome</keyword>
<dbReference type="InterPro" id="IPR013974">
    <property type="entry name" value="SAF"/>
</dbReference>
<dbReference type="GO" id="GO:0047444">
    <property type="term" value="F:N-acylneuraminate-9-phosphate synthase activity"/>
    <property type="evidence" value="ECO:0007669"/>
    <property type="project" value="TreeGrafter"/>
</dbReference>
<reference evidence="5" key="3">
    <citation type="journal article" date="2020" name="Int. J. Syst. Evol. Microbiol.">
        <title>Reclassification of Francisella noatunensis subsp. orientalis Ottem et al. 2009 as Francisella orientalis sp. nov., Francisella noatunensis subsp. chilensis subsp. nov. and emended description of Francisella noatunensis.</title>
        <authorList>
            <person name="Ramirez-Paredes J.G."/>
            <person name="Larsson P."/>
            <person name="Thompson K.D."/>
            <person name="Penman D.J."/>
            <person name="Busse H.J."/>
            <person name="Ohrman C."/>
            <person name="Sjodin A."/>
            <person name="Soto E."/>
            <person name="Richards R.H."/>
            <person name="Adams A."/>
            <person name="Colquhoun D.J."/>
        </authorList>
    </citation>
    <scope>NUCLEOTIDE SEQUENCE</scope>
    <source>
        <strain evidence="5">LADL-07285A</strain>
    </source>
</reference>
<dbReference type="InterPro" id="IPR013132">
    <property type="entry name" value="PseI/NeuA/B-like_N"/>
</dbReference>
<dbReference type="RefSeq" id="WP_014715518.1">
    <property type="nucleotide sequence ID" value="NZ_CP011923.2"/>
</dbReference>
<proteinExistence type="predicted"/>
<dbReference type="Gene3D" id="3.40.50.2000">
    <property type="entry name" value="Glycogen Phosphorylase B"/>
    <property type="match status" value="1"/>
</dbReference>
<dbReference type="InterPro" id="IPR020030">
    <property type="entry name" value="Pseudaminic_synth_PseI"/>
</dbReference>
<dbReference type="Gene3D" id="3.40.50.11190">
    <property type="match status" value="1"/>
</dbReference>
<organism evidence="5 7">
    <name type="scientific">Francisella orientalis</name>
    <dbReference type="NCBI Taxonomy" id="299583"/>
    <lineage>
        <taxon>Bacteria</taxon>
        <taxon>Pseudomonadati</taxon>
        <taxon>Pseudomonadota</taxon>
        <taxon>Gammaproteobacteria</taxon>
        <taxon>Thiotrichales</taxon>
        <taxon>Francisellaceae</taxon>
        <taxon>Francisella</taxon>
    </lineage>
</organism>
<dbReference type="AlphaFoldDB" id="A0AAW9YTW7"/>
<feature type="active site" description="Proton acceptor" evidence="1">
    <location>
        <position position="17"/>
    </location>
</feature>
<keyword evidence="5" id="KW-0808">Transferase</keyword>
<dbReference type="NCBIfam" id="TIGR03586">
    <property type="entry name" value="PseI"/>
    <property type="match status" value="1"/>
</dbReference>
<accession>A0AAW9YTW7</accession>
<evidence type="ECO:0000256" key="1">
    <source>
        <dbReference type="PIRSR" id="PIRSR620023-1"/>
    </source>
</evidence>
<evidence type="ECO:0000313" key="5">
    <source>
        <dbReference type="EMBL" id="NIY57246.1"/>
    </source>
</evidence>
<reference evidence="4" key="2">
    <citation type="submission" date="2017-08" db="EMBL/GenBank/DDBJ databases">
        <title>Complete Genome Sequence of Francisella noatunensis subsp. orientalis strain FNO190.</title>
        <authorList>
            <person name="Pereira F.L."/>
            <person name="Goncalves L.A."/>
            <person name="Guilherme T.C."/>
            <person name="Soares S.C."/>
            <person name="Dorella F.A."/>
            <person name="Carvalho A.F."/>
            <person name="Leibowitz M.P."/>
            <person name="Leal C.A.G."/>
            <person name="Azevedo V.A.C."/>
            <person name="Figueiredo H.C.P."/>
        </authorList>
    </citation>
    <scope>NUCLEOTIDE SEQUENCE</scope>
    <source>
        <strain evidence="4">FNO190</strain>
    </source>
</reference>
<dbReference type="EMBL" id="QPQM01000025">
    <property type="protein sequence ID" value="NIY57246.1"/>
    <property type="molecule type" value="Genomic_DNA"/>
</dbReference>
<feature type="domain" description="AFP-like" evidence="3">
    <location>
        <begin position="616"/>
        <end position="664"/>
    </location>
</feature>